<dbReference type="EMBL" id="MHKL01000003">
    <property type="protein sequence ID" value="OGY90001.1"/>
    <property type="molecule type" value="Genomic_DNA"/>
</dbReference>
<accession>A0A1G2BLE8</accession>
<keyword evidence="7" id="KW-0521">NADP</keyword>
<dbReference type="EC" id="1.8.1.9" evidence="6"/>
<dbReference type="InterPro" id="IPR008255">
    <property type="entry name" value="Pyr_nucl-diS_OxRdtase_2_AS"/>
</dbReference>
<keyword evidence="3 6" id="KW-0560">Oxidoreductase</keyword>
<evidence type="ECO:0000259" key="8">
    <source>
        <dbReference type="Pfam" id="PF07992"/>
    </source>
</evidence>
<dbReference type="NCBIfam" id="TIGR01292">
    <property type="entry name" value="TRX_reduct"/>
    <property type="match status" value="1"/>
</dbReference>
<comment type="caution">
    <text evidence="9">The sequence shown here is derived from an EMBL/GenBank/DDBJ whole genome shotgun (WGS) entry which is preliminary data.</text>
</comment>
<dbReference type="GO" id="GO:0005737">
    <property type="term" value="C:cytoplasm"/>
    <property type="evidence" value="ECO:0007669"/>
    <property type="project" value="InterPro"/>
</dbReference>
<dbReference type="GO" id="GO:0004791">
    <property type="term" value="F:thioredoxin-disulfide reductase (NADPH) activity"/>
    <property type="evidence" value="ECO:0007669"/>
    <property type="project" value="UniProtKB-UniRule"/>
</dbReference>
<keyword evidence="1 6" id="KW-0285">Flavoprotein</keyword>
<dbReference type="PROSITE" id="PS00573">
    <property type="entry name" value="PYRIDINE_REDOX_2"/>
    <property type="match status" value="1"/>
</dbReference>
<organism evidence="9 10">
    <name type="scientific">Candidatus Komeilibacteria bacterium RIFCSPLOWO2_01_FULL_45_10</name>
    <dbReference type="NCBI Taxonomy" id="1798550"/>
    <lineage>
        <taxon>Bacteria</taxon>
        <taxon>Candidatus Komeiliibacteriota</taxon>
    </lineage>
</organism>
<dbReference type="Gene3D" id="3.50.50.60">
    <property type="entry name" value="FAD/NAD(P)-binding domain"/>
    <property type="match status" value="2"/>
</dbReference>
<dbReference type="PANTHER" id="PTHR48105">
    <property type="entry name" value="THIOREDOXIN REDUCTASE 1-RELATED-RELATED"/>
    <property type="match status" value="1"/>
</dbReference>
<keyword evidence="5 6" id="KW-0676">Redox-active center</keyword>
<dbReference type="PRINTS" id="PR00469">
    <property type="entry name" value="PNDRDTASEII"/>
</dbReference>
<evidence type="ECO:0000256" key="4">
    <source>
        <dbReference type="ARBA" id="ARBA00023157"/>
    </source>
</evidence>
<feature type="domain" description="FAD/NAD(P)-binding" evidence="8">
    <location>
        <begin position="3"/>
        <end position="286"/>
    </location>
</feature>
<evidence type="ECO:0000313" key="9">
    <source>
        <dbReference type="EMBL" id="OGY90001.1"/>
    </source>
</evidence>
<comment type="similarity">
    <text evidence="6">Belongs to the class-II pyridine nucleotide-disulfide oxidoreductase family.</text>
</comment>
<dbReference type="GO" id="GO:0019430">
    <property type="term" value="P:removal of superoxide radicals"/>
    <property type="evidence" value="ECO:0007669"/>
    <property type="project" value="UniProtKB-UniRule"/>
</dbReference>
<evidence type="ECO:0000256" key="3">
    <source>
        <dbReference type="ARBA" id="ARBA00023002"/>
    </source>
</evidence>
<dbReference type="InterPro" id="IPR050097">
    <property type="entry name" value="Ferredoxin-NADP_redctase_2"/>
</dbReference>
<evidence type="ECO:0000313" key="10">
    <source>
        <dbReference type="Proteomes" id="UP000178849"/>
    </source>
</evidence>
<evidence type="ECO:0000256" key="5">
    <source>
        <dbReference type="ARBA" id="ARBA00023284"/>
    </source>
</evidence>
<dbReference type="Pfam" id="PF07992">
    <property type="entry name" value="Pyr_redox_2"/>
    <property type="match status" value="1"/>
</dbReference>
<dbReference type="STRING" id="1798550.A2927_01425"/>
<name>A0A1G2BLE8_9BACT</name>
<comment type="cofactor">
    <cofactor evidence="7">
        <name>FAD</name>
        <dbReference type="ChEBI" id="CHEBI:57692"/>
    </cofactor>
    <text evidence="7">Binds 1 FAD per subunit.</text>
</comment>
<comment type="subunit">
    <text evidence="6">Homodimer.</text>
</comment>
<keyword evidence="4" id="KW-1015">Disulfide bond</keyword>
<dbReference type="SUPFAM" id="SSF51905">
    <property type="entry name" value="FAD/NAD(P)-binding domain"/>
    <property type="match status" value="1"/>
</dbReference>
<dbReference type="InterPro" id="IPR005982">
    <property type="entry name" value="Thioredox_Rdtase"/>
</dbReference>
<dbReference type="AlphaFoldDB" id="A0A1G2BLE8"/>
<dbReference type="InterPro" id="IPR036188">
    <property type="entry name" value="FAD/NAD-bd_sf"/>
</dbReference>
<dbReference type="InterPro" id="IPR023753">
    <property type="entry name" value="FAD/NAD-binding_dom"/>
</dbReference>
<dbReference type="Proteomes" id="UP000178849">
    <property type="component" value="Unassembled WGS sequence"/>
</dbReference>
<reference evidence="9 10" key="1">
    <citation type="journal article" date="2016" name="Nat. Commun.">
        <title>Thousands of microbial genomes shed light on interconnected biogeochemical processes in an aquifer system.</title>
        <authorList>
            <person name="Anantharaman K."/>
            <person name="Brown C.T."/>
            <person name="Hug L.A."/>
            <person name="Sharon I."/>
            <person name="Castelle C.J."/>
            <person name="Probst A.J."/>
            <person name="Thomas B.C."/>
            <person name="Singh A."/>
            <person name="Wilkins M.J."/>
            <person name="Karaoz U."/>
            <person name="Brodie E.L."/>
            <person name="Williams K.H."/>
            <person name="Hubbard S.S."/>
            <person name="Banfield J.F."/>
        </authorList>
    </citation>
    <scope>NUCLEOTIDE SEQUENCE [LARGE SCALE GENOMIC DNA]</scope>
</reference>
<evidence type="ECO:0000256" key="2">
    <source>
        <dbReference type="ARBA" id="ARBA00022827"/>
    </source>
</evidence>
<evidence type="ECO:0000256" key="1">
    <source>
        <dbReference type="ARBA" id="ARBA00022630"/>
    </source>
</evidence>
<proteinExistence type="inferred from homology"/>
<sequence>MEKLIIIGSGPSGLTAAIYAARANLAPLVLAGPEPGGQLVTTTLVENWPGSIDGIMGPDLVLSMQKQAEKFGARIVFESVKSANFSQKPFKISTDSKTYEAEAIIIASGARARTLGLPNEKELIGKGVHTCATCDAAFYKGKEVIVVGGGDSAMEESNFITKFAKKVHLVHRKNTSNASKIMQERAKNNHKIEFIWNSEIKEYLGKDKLEAVKLFDNQTNKEKEMKIDGVFLAIGHIPNTEAFQGQLKLGKFGYIEPKNEVFTEIPGVFVAGDVSDWRYRQAVTAAGFGCMAALEAEKYLAGKE</sequence>
<evidence type="ECO:0000256" key="7">
    <source>
        <dbReference type="RuleBase" id="RU003881"/>
    </source>
</evidence>
<dbReference type="PRINTS" id="PR00368">
    <property type="entry name" value="FADPNR"/>
</dbReference>
<keyword evidence="2 6" id="KW-0274">FAD</keyword>
<evidence type="ECO:0000256" key="6">
    <source>
        <dbReference type="RuleBase" id="RU003880"/>
    </source>
</evidence>
<gene>
    <name evidence="9" type="ORF">A2927_01425</name>
</gene>
<comment type="catalytic activity">
    <reaction evidence="6">
        <text>[thioredoxin]-dithiol + NADP(+) = [thioredoxin]-disulfide + NADPH + H(+)</text>
        <dbReference type="Rhea" id="RHEA:20345"/>
        <dbReference type="Rhea" id="RHEA-COMP:10698"/>
        <dbReference type="Rhea" id="RHEA-COMP:10700"/>
        <dbReference type="ChEBI" id="CHEBI:15378"/>
        <dbReference type="ChEBI" id="CHEBI:29950"/>
        <dbReference type="ChEBI" id="CHEBI:50058"/>
        <dbReference type="ChEBI" id="CHEBI:57783"/>
        <dbReference type="ChEBI" id="CHEBI:58349"/>
        <dbReference type="EC" id="1.8.1.9"/>
    </reaction>
</comment>
<protein>
    <recommendedName>
        <fullName evidence="6">Thioredoxin reductase</fullName>
        <ecNumber evidence="6">1.8.1.9</ecNumber>
    </recommendedName>
</protein>